<dbReference type="AlphaFoldDB" id="A0A1M5TJS8"/>
<dbReference type="Proteomes" id="UP000184212">
    <property type="component" value="Unassembled WGS sequence"/>
</dbReference>
<organism evidence="3 4">
    <name type="scientific">Chryseolinea serpens</name>
    <dbReference type="NCBI Taxonomy" id="947013"/>
    <lineage>
        <taxon>Bacteria</taxon>
        <taxon>Pseudomonadati</taxon>
        <taxon>Bacteroidota</taxon>
        <taxon>Cytophagia</taxon>
        <taxon>Cytophagales</taxon>
        <taxon>Fulvivirgaceae</taxon>
        <taxon>Chryseolinea</taxon>
    </lineage>
</organism>
<sequence>MRIAFLILFLFSASLASAQIWYIGVKAGPTFSNYKTKTPWKEASNVGYTFGFTSFKQMGPHFGLALDFHYIQKGYYHKVCNTITDKLEAHYLEVPIMVDYTFIMPGLKNFKLHANVGIYTAYWLNGVYKTKGYDPGGASDNVDFSQTGTKRFDFGPNVGGRLEYFLKNGSLSLDLRYELGVLDLQSNAHDNTNNTNRAFIVGISYMKPLGN</sequence>
<evidence type="ECO:0000313" key="3">
    <source>
        <dbReference type="EMBL" id="SHH50931.1"/>
    </source>
</evidence>
<dbReference type="InterPro" id="IPR011250">
    <property type="entry name" value="OMP/PagP_B-barrel"/>
</dbReference>
<dbReference type="STRING" id="947013.SAMN04488109_4120"/>
<protein>
    <submittedName>
        <fullName evidence="3">Outer membrane protein beta-barrel domain-containing protein</fullName>
    </submittedName>
</protein>
<accession>A0A1M5TJS8</accession>
<dbReference type="InterPro" id="IPR025665">
    <property type="entry name" value="Beta-barrel_OMP_2"/>
</dbReference>
<evidence type="ECO:0000259" key="2">
    <source>
        <dbReference type="Pfam" id="PF13568"/>
    </source>
</evidence>
<proteinExistence type="predicted"/>
<reference evidence="3 4" key="1">
    <citation type="submission" date="2016-11" db="EMBL/GenBank/DDBJ databases">
        <authorList>
            <person name="Jaros S."/>
            <person name="Januszkiewicz K."/>
            <person name="Wedrychowicz H."/>
        </authorList>
    </citation>
    <scope>NUCLEOTIDE SEQUENCE [LARGE SCALE GENOMIC DNA]</scope>
    <source>
        <strain evidence="3 4">DSM 24574</strain>
    </source>
</reference>
<feature type="chain" id="PRO_5009913971" evidence="1">
    <location>
        <begin position="19"/>
        <end position="211"/>
    </location>
</feature>
<dbReference type="RefSeq" id="WP_073137766.1">
    <property type="nucleotide sequence ID" value="NZ_FQWQ01000003.1"/>
</dbReference>
<evidence type="ECO:0000256" key="1">
    <source>
        <dbReference type="SAM" id="SignalP"/>
    </source>
</evidence>
<gene>
    <name evidence="3" type="ORF">SAMN04488109_4120</name>
</gene>
<dbReference type="Pfam" id="PF13568">
    <property type="entry name" value="OMP_b-brl_2"/>
    <property type="match status" value="1"/>
</dbReference>
<dbReference type="SUPFAM" id="SSF56925">
    <property type="entry name" value="OMPA-like"/>
    <property type="match status" value="1"/>
</dbReference>
<evidence type="ECO:0000313" key="4">
    <source>
        <dbReference type="Proteomes" id="UP000184212"/>
    </source>
</evidence>
<dbReference type="EMBL" id="FQWQ01000003">
    <property type="protein sequence ID" value="SHH50931.1"/>
    <property type="molecule type" value="Genomic_DNA"/>
</dbReference>
<feature type="domain" description="Outer membrane protein beta-barrel" evidence="2">
    <location>
        <begin position="20"/>
        <end position="184"/>
    </location>
</feature>
<keyword evidence="1" id="KW-0732">Signal</keyword>
<dbReference type="OrthoDB" id="949314at2"/>
<feature type="signal peptide" evidence="1">
    <location>
        <begin position="1"/>
        <end position="18"/>
    </location>
</feature>
<keyword evidence="4" id="KW-1185">Reference proteome</keyword>
<name>A0A1M5TJS8_9BACT</name>